<dbReference type="GO" id="GO:0005886">
    <property type="term" value="C:plasma membrane"/>
    <property type="evidence" value="ECO:0007669"/>
    <property type="project" value="UniProtKB-SubCell"/>
</dbReference>
<evidence type="ECO:0000256" key="4">
    <source>
        <dbReference type="ARBA" id="ARBA00022475"/>
    </source>
</evidence>
<keyword evidence="8 11" id="KW-0472">Membrane</keyword>
<feature type="transmembrane region" description="Helical" evidence="11">
    <location>
        <begin position="29"/>
        <end position="49"/>
    </location>
</feature>
<feature type="region of interest" description="Disordered" evidence="10">
    <location>
        <begin position="1"/>
        <end position="24"/>
    </location>
</feature>
<gene>
    <name evidence="13" type="ORF">H9K75_21690</name>
</gene>
<dbReference type="Gene3D" id="2.40.30.170">
    <property type="match status" value="1"/>
</dbReference>
<evidence type="ECO:0000256" key="7">
    <source>
        <dbReference type="ARBA" id="ARBA00022989"/>
    </source>
</evidence>
<reference evidence="13 14" key="1">
    <citation type="submission" date="2020-08" db="EMBL/GenBank/DDBJ databases">
        <title>Genome sequence of Diaphorobacter aerolatus KACC 16536T.</title>
        <authorList>
            <person name="Hyun D.-W."/>
            <person name="Bae J.-W."/>
        </authorList>
    </citation>
    <scope>NUCLEOTIDE SEQUENCE [LARGE SCALE GENOMIC DNA]</scope>
    <source>
        <strain evidence="13 14">KACC 16536</strain>
    </source>
</reference>
<dbReference type="Gene3D" id="1.10.287.470">
    <property type="entry name" value="Helix hairpin bin"/>
    <property type="match status" value="2"/>
</dbReference>
<name>A0A7H0GJN3_9BURK</name>
<evidence type="ECO:0000259" key="12">
    <source>
        <dbReference type="Pfam" id="PF25885"/>
    </source>
</evidence>
<comment type="subcellular location">
    <subcellularLocation>
        <location evidence="1">Cell inner membrane</location>
        <topology evidence="1">Single-pass membrane protein</topology>
    </subcellularLocation>
</comment>
<evidence type="ECO:0000256" key="9">
    <source>
        <dbReference type="SAM" id="Coils"/>
    </source>
</evidence>
<dbReference type="Pfam" id="PF25885">
    <property type="entry name" value="HH_EMRA"/>
    <property type="match status" value="1"/>
</dbReference>
<evidence type="ECO:0000313" key="13">
    <source>
        <dbReference type="EMBL" id="QNP48499.1"/>
    </source>
</evidence>
<accession>A0A7H0GJN3</accession>
<dbReference type="EMBL" id="CP060783">
    <property type="protein sequence ID" value="QNP48499.1"/>
    <property type="molecule type" value="Genomic_DNA"/>
</dbReference>
<sequence length="444" mass="46386">MTDTKPANAAAPAPAAAPTANPQGRKKGLTVIAAAVVVGAIVWGGYHWMVARNYQTTDNAYVGGNVVQITPQIGGTVTSIGADDTDFVKPGLLLVQLDTADALVALSQAESQLAQIVRQTRTLYANNAPLMAQVAAKEADLSRLQADASRTRDDVARRRPLAATGAVGQEEFNHSQAQAKSAQDAVTAAQAAVRAARAQLDAAEATTKGSNSSDYPTVLAASAKVREAYLALERTRLISPVQGFVAKRGVQLGQRVAAGSPLMTVVDLNNLWVDANFKESQLSDLRIGQQTELVADVYGDKVTYHGTIVGLGAGTGAAFSLLPAQNATGNWIKVVQRVPVRISLAPEDLKQHPLRVGLSMEVKVDVRDKNGASLAADTRKTPVAQTTLYDNVMPEAEARIAQIIAGRNIAPLTALPALSQAPAPAAEEQLAQSGGATVNSAVTK</sequence>
<dbReference type="InterPro" id="IPR058633">
    <property type="entry name" value="EmrA/FarA_HH"/>
</dbReference>
<keyword evidence="9" id="KW-0175">Coiled coil</keyword>
<dbReference type="GO" id="GO:1990961">
    <property type="term" value="P:xenobiotic detoxification by transmembrane export across the plasma membrane"/>
    <property type="evidence" value="ECO:0007669"/>
    <property type="project" value="UniProtKB-ARBA"/>
</dbReference>
<keyword evidence="7 11" id="KW-1133">Transmembrane helix</keyword>
<evidence type="ECO:0000256" key="3">
    <source>
        <dbReference type="ARBA" id="ARBA00022448"/>
    </source>
</evidence>
<dbReference type="GO" id="GO:0015721">
    <property type="term" value="P:bile acid and bile salt transport"/>
    <property type="evidence" value="ECO:0007669"/>
    <property type="project" value="UniProtKB-ARBA"/>
</dbReference>
<keyword evidence="14" id="KW-1185">Reference proteome</keyword>
<evidence type="ECO:0000256" key="2">
    <source>
        <dbReference type="ARBA" id="ARBA00009477"/>
    </source>
</evidence>
<comment type="similarity">
    <text evidence="2">Belongs to the membrane fusion protein (MFP) (TC 8.A.1) family.</text>
</comment>
<dbReference type="Gene3D" id="2.40.50.100">
    <property type="match status" value="1"/>
</dbReference>
<keyword evidence="4" id="KW-1003">Cell membrane</keyword>
<organism evidence="13 14">
    <name type="scientific">Diaphorobacter aerolatus</name>
    <dbReference type="NCBI Taxonomy" id="1288495"/>
    <lineage>
        <taxon>Bacteria</taxon>
        <taxon>Pseudomonadati</taxon>
        <taxon>Pseudomonadota</taxon>
        <taxon>Betaproteobacteria</taxon>
        <taxon>Burkholderiales</taxon>
        <taxon>Comamonadaceae</taxon>
        <taxon>Diaphorobacter</taxon>
    </lineage>
</organism>
<evidence type="ECO:0000256" key="8">
    <source>
        <dbReference type="ARBA" id="ARBA00023136"/>
    </source>
</evidence>
<dbReference type="RefSeq" id="WP_187724096.1">
    <property type="nucleotide sequence ID" value="NZ_CP060783.1"/>
</dbReference>
<dbReference type="KEGG" id="daer:H9K75_21690"/>
<evidence type="ECO:0000256" key="11">
    <source>
        <dbReference type="SAM" id="Phobius"/>
    </source>
</evidence>
<keyword evidence="6 11" id="KW-0812">Transmembrane</keyword>
<dbReference type="Proteomes" id="UP000516028">
    <property type="component" value="Chromosome"/>
</dbReference>
<dbReference type="GO" id="GO:0046677">
    <property type="term" value="P:response to antibiotic"/>
    <property type="evidence" value="ECO:0007669"/>
    <property type="project" value="UniProtKB-ARBA"/>
</dbReference>
<evidence type="ECO:0000256" key="6">
    <source>
        <dbReference type="ARBA" id="ARBA00022692"/>
    </source>
</evidence>
<evidence type="ECO:0000256" key="1">
    <source>
        <dbReference type="ARBA" id="ARBA00004377"/>
    </source>
</evidence>
<feature type="domain" description="Multidrug export protein EmrA/FarA alpha-helical hairpin" evidence="12">
    <location>
        <begin position="101"/>
        <end position="235"/>
    </location>
</feature>
<dbReference type="FunFam" id="2.40.30.170:FF:000003">
    <property type="entry name" value="Multidrug resistance protein A"/>
    <property type="match status" value="1"/>
</dbReference>
<feature type="compositionally biased region" description="Low complexity" evidence="10">
    <location>
        <begin position="1"/>
        <end position="22"/>
    </location>
</feature>
<evidence type="ECO:0000256" key="5">
    <source>
        <dbReference type="ARBA" id="ARBA00022519"/>
    </source>
</evidence>
<dbReference type="PANTHER" id="PTHR30386:SF19">
    <property type="entry name" value="MULTIDRUG EXPORT PROTEIN EMRA-RELATED"/>
    <property type="match status" value="1"/>
</dbReference>
<keyword evidence="5" id="KW-0997">Cell inner membrane</keyword>
<dbReference type="SUPFAM" id="SSF111369">
    <property type="entry name" value="HlyD-like secretion proteins"/>
    <property type="match status" value="2"/>
</dbReference>
<evidence type="ECO:0000256" key="10">
    <source>
        <dbReference type="SAM" id="MobiDB-lite"/>
    </source>
</evidence>
<evidence type="ECO:0000313" key="14">
    <source>
        <dbReference type="Proteomes" id="UP000516028"/>
    </source>
</evidence>
<keyword evidence="3" id="KW-0813">Transport</keyword>
<dbReference type="AlphaFoldDB" id="A0A7H0GJN3"/>
<protein>
    <submittedName>
        <fullName evidence="13">HlyD family efflux transporter periplasmic adaptor subunit</fullName>
    </submittedName>
</protein>
<feature type="coiled-coil region" evidence="9">
    <location>
        <begin position="179"/>
        <end position="206"/>
    </location>
</feature>
<dbReference type="InterPro" id="IPR050739">
    <property type="entry name" value="MFP"/>
</dbReference>
<dbReference type="PANTHER" id="PTHR30386">
    <property type="entry name" value="MEMBRANE FUSION SUBUNIT OF EMRAB-TOLC MULTIDRUG EFFLUX PUMP"/>
    <property type="match status" value="1"/>
</dbReference>
<proteinExistence type="inferred from homology"/>